<dbReference type="Proteomes" id="UP000028302">
    <property type="component" value="Unassembled WGS sequence"/>
</dbReference>
<dbReference type="EMBL" id="APNK01000031">
    <property type="protein sequence ID" value="KEZ76396.1"/>
    <property type="molecule type" value="Genomic_DNA"/>
</dbReference>
<protein>
    <submittedName>
        <fullName evidence="1">Uncharacterized protein</fullName>
    </submittedName>
</protein>
<comment type="caution">
    <text evidence="1">The sequence shown here is derived from an EMBL/GenBank/DDBJ whole genome shotgun (WGS) entry which is preliminary data.</text>
</comment>
<gene>
    <name evidence="1" type="ORF">C41B8_15320</name>
</gene>
<evidence type="ECO:0000313" key="1">
    <source>
        <dbReference type="EMBL" id="KEZ76396.1"/>
    </source>
</evidence>
<keyword evidence="2" id="KW-1185">Reference proteome</keyword>
<accession>A0A084II62</accession>
<reference evidence="1 2" key="1">
    <citation type="submission" date="2013-03" db="EMBL/GenBank/DDBJ databases">
        <title>Salinisphaera hydrothermalis C41B8 Genome Sequencing.</title>
        <authorList>
            <person name="Li C."/>
            <person name="Lai Q."/>
            <person name="Shao Z."/>
        </authorList>
    </citation>
    <scope>NUCLEOTIDE SEQUENCE [LARGE SCALE GENOMIC DNA]</scope>
    <source>
        <strain evidence="1 2">C41B8</strain>
    </source>
</reference>
<name>A0A084II62_SALHC</name>
<organism evidence="1 2">
    <name type="scientific">Salinisphaera hydrothermalis (strain C41B8)</name>
    <dbReference type="NCBI Taxonomy" id="1304275"/>
    <lineage>
        <taxon>Bacteria</taxon>
        <taxon>Pseudomonadati</taxon>
        <taxon>Pseudomonadota</taxon>
        <taxon>Gammaproteobacteria</taxon>
        <taxon>Salinisphaerales</taxon>
        <taxon>Salinisphaeraceae</taxon>
        <taxon>Salinisphaera</taxon>
    </lineage>
</organism>
<dbReference type="AlphaFoldDB" id="A0A084II62"/>
<proteinExistence type="predicted"/>
<dbReference type="STRING" id="1304275.C41B8_15320"/>
<evidence type="ECO:0000313" key="2">
    <source>
        <dbReference type="Proteomes" id="UP000028302"/>
    </source>
</evidence>
<sequence>MLVGGGVASAADTITLAQLDRNEGGHPNQESIPGYTDLAREIPRDFPVPTYAHDLAASNFMPVARLQGVTAAQAAAFYPPVLERQGWTIRRQTVQPGFFGLVACPKTGRCVNLTAASPNGPVKPIGLKLVFFTRSALP</sequence>
<dbReference type="PATRIC" id="fig|1304275.5.peg.3133"/>